<dbReference type="Proteomes" id="UP000249688">
    <property type="component" value="Unassembled WGS sequence"/>
</dbReference>
<evidence type="ECO:0000256" key="10">
    <source>
        <dbReference type="ARBA" id="ARBA00029409"/>
    </source>
</evidence>
<evidence type="ECO:0000256" key="5">
    <source>
        <dbReference type="ARBA" id="ARBA00022679"/>
    </source>
</evidence>
<dbReference type="AlphaFoldDB" id="A0A2W7JF97"/>
<gene>
    <name evidence="14" type="ORF">C8P66_101389</name>
</gene>
<dbReference type="UniPathway" id="UPA00077">
    <property type="reaction ID" value="UER00155"/>
</dbReference>
<evidence type="ECO:0000256" key="3">
    <source>
        <dbReference type="ARBA" id="ARBA00013253"/>
    </source>
</evidence>
<sequence>MRSDMILVALGANLPGPDGAPPAVTLTRAVAALEALPGLRRVTLSRFWQTPSEPPGSPDYVNAVLRLAGEVEPVALLAATQAIEAAAGRIRPWLNAPRTLDLDLIAIGDLLRAAPDPILPHPRAHLRRFVLVPLAEVAPDWRHPVTGATAAEMLALLAPVAMRPLVV</sequence>
<dbReference type="RefSeq" id="WP_245903150.1">
    <property type="nucleotide sequence ID" value="NZ_QKYU01000001.1"/>
</dbReference>
<name>A0A2W7JF97_9PROT</name>
<dbReference type="Pfam" id="PF01288">
    <property type="entry name" value="HPPK"/>
    <property type="match status" value="1"/>
</dbReference>
<evidence type="ECO:0000256" key="12">
    <source>
        <dbReference type="ARBA" id="ARBA00033413"/>
    </source>
</evidence>
<evidence type="ECO:0000256" key="9">
    <source>
        <dbReference type="ARBA" id="ARBA00022909"/>
    </source>
</evidence>
<evidence type="ECO:0000259" key="13">
    <source>
        <dbReference type="Pfam" id="PF01288"/>
    </source>
</evidence>
<proteinExistence type="inferred from homology"/>
<dbReference type="GO" id="GO:0046654">
    <property type="term" value="P:tetrahydrofolate biosynthetic process"/>
    <property type="evidence" value="ECO:0007669"/>
    <property type="project" value="UniProtKB-UniPathway"/>
</dbReference>
<keyword evidence="7 14" id="KW-0418">Kinase</keyword>
<evidence type="ECO:0000256" key="11">
    <source>
        <dbReference type="ARBA" id="ARBA00029766"/>
    </source>
</evidence>
<evidence type="ECO:0000313" key="15">
    <source>
        <dbReference type="Proteomes" id="UP000249688"/>
    </source>
</evidence>
<organism evidence="14 15">
    <name type="scientific">Humitalea rosea</name>
    <dbReference type="NCBI Taxonomy" id="990373"/>
    <lineage>
        <taxon>Bacteria</taxon>
        <taxon>Pseudomonadati</taxon>
        <taxon>Pseudomonadota</taxon>
        <taxon>Alphaproteobacteria</taxon>
        <taxon>Acetobacterales</taxon>
        <taxon>Roseomonadaceae</taxon>
        <taxon>Humitalea</taxon>
    </lineage>
</organism>
<accession>A0A2W7JF97</accession>
<dbReference type="InterPro" id="IPR000550">
    <property type="entry name" value="Hppk"/>
</dbReference>
<reference evidence="14 15" key="1">
    <citation type="submission" date="2018-06" db="EMBL/GenBank/DDBJ databases">
        <title>Genomic Encyclopedia of Archaeal and Bacterial Type Strains, Phase II (KMG-II): from individual species to whole genera.</title>
        <authorList>
            <person name="Goeker M."/>
        </authorList>
    </citation>
    <scope>NUCLEOTIDE SEQUENCE [LARGE SCALE GENOMIC DNA]</scope>
    <source>
        <strain evidence="14 15">DSM 24525</strain>
    </source>
</reference>
<keyword evidence="6" id="KW-0547">Nucleotide-binding</keyword>
<dbReference type="Gene3D" id="3.30.70.560">
    <property type="entry name" value="7,8-Dihydro-6-hydroxymethylpterin-pyrophosphokinase HPPK"/>
    <property type="match status" value="1"/>
</dbReference>
<evidence type="ECO:0000256" key="1">
    <source>
        <dbReference type="ARBA" id="ARBA00005051"/>
    </source>
</evidence>
<evidence type="ECO:0000313" key="14">
    <source>
        <dbReference type="EMBL" id="PZW51167.1"/>
    </source>
</evidence>
<dbReference type="InterPro" id="IPR035907">
    <property type="entry name" value="Hppk_sf"/>
</dbReference>
<protein>
    <recommendedName>
        <fullName evidence="4">2-amino-4-hydroxy-6-hydroxymethyldihydropteridine pyrophosphokinase</fullName>
        <ecNumber evidence="3">2.7.6.3</ecNumber>
    </recommendedName>
    <alternativeName>
        <fullName evidence="11">6-hydroxymethyl-7,8-dihydropterin pyrophosphokinase</fullName>
    </alternativeName>
    <alternativeName>
        <fullName evidence="12">7,8-dihydro-6-hydroxymethylpterin-pyrophosphokinase</fullName>
    </alternativeName>
</protein>
<dbReference type="GO" id="GO:0005524">
    <property type="term" value="F:ATP binding"/>
    <property type="evidence" value="ECO:0007669"/>
    <property type="project" value="UniProtKB-KW"/>
</dbReference>
<evidence type="ECO:0000256" key="7">
    <source>
        <dbReference type="ARBA" id="ARBA00022777"/>
    </source>
</evidence>
<evidence type="ECO:0000256" key="4">
    <source>
        <dbReference type="ARBA" id="ARBA00016218"/>
    </source>
</evidence>
<keyword evidence="8" id="KW-0067">ATP-binding</keyword>
<comment type="caution">
    <text evidence="14">The sequence shown here is derived from an EMBL/GenBank/DDBJ whole genome shotgun (WGS) entry which is preliminary data.</text>
</comment>
<comment type="similarity">
    <text evidence="2">Belongs to the HPPK family.</text>
</comment>
<comment type="pathway">
    <text evidence="1">Cofactor biosynthesis; tetrahydrofolate biosynthesis; 2-amino-4-hydroxy-6-hydroxymethyl-7,8-dihydropteridine diphosphate from 7,8-dihydroneopterin triphosphate: step 4/4.</text>
</comment>
<evidence type="ECO:0000256" key="8">
    <source>
        <dbReference type="ARBA" id="ARBA00022840"/>
    </source>
</evidence>
<evidence type="ECO:0000256" key="6">
    <source>
        <dbReference type="ARBA" id="ARBA00022741"/>
    </source>
</evidence>
<dbReference type="SUPFAM" id="SSF55083">
    <property type="entry name" value="6-hydroxymethyl-7,8-dihydropterin pyrophosphokinase, HPPK"/>
    <property type="match status" value="1"/>
</dbReference>
<dbReference type="CDD" id="cd00483">
    <property type="entry name" value="HPPK"/>
    <property type="match status" value="1"/>
</dbReference>
<evidence type="ECO:0000256" key="2">
    <source>
        <dbReference type="ARBA" id="ARBA00005810"/>
    </source>
</evidence>
<dbReference type="PANTHER" id="PTHR43071:SF1">
    <property type="entry name" value="2-AMINO-4-HYDROXY-6-HYDROXYMETHYLDIHYDROPTERIDINE PYROPHOSPHOKINASE"/>
    <property type="match status" value="1"/>
</dbReference>
<dbReference type="PANTHER" id="PTHR43071">
    <property type="entry name" value="2-AMINO-4-HYDROXY-6-HYDROXYMETHYLDIHYDROPTERIDINE PYROPHOSPHOKINASE"/>
    <property type="match status" value="1"/>
</dbReference>
<keyword evidence="9" id="KW-0289">Folate biosynthesis</keyword>
<dbReference type="NCBIfam" id="TIGR01498">
    <property type="entry name" value="folK"/>
    <property type="match status" value="1"/>
</dbReference>
<dbReference type="GO" id="GO:0003848">
    <property type="term" value="F:2-amino-4-hydroxy-6-hydroxymethyldihydropteridine diphosphokinase activity"/>
    <property type="evidence" value="ECO:0007669"/>
    <property type="project" value="UniProtKB-EC"/>
</dbReference>
<dbReference type="EMBL" id="QKYU01000001">
    <property type="protein sequence ID" value="PZW51167.1"/>
    <property type="molecule type" value="Genomic_DNA"/>
</dbReference>
<dbReference type="GO" id="GO:0016301">
    <property type="term" value="F:kinase activity"/>
    <property type="evidence" value="ECO:0007669"/>
    <property type="project" value="UniProtKB-KW"/>
</dbReference>
<keyword evidence="5" id="KW-0808">Transferase</keyword>
<feature type="domain" description="7,8-dihydro-6-hydroxymethylpterin-pyrophosphokinase" evidence="13">
    <location>
        <begin position="8"/>
        <end position="139"/>
    </location>
</feature>
<comment type="function">
    <text evidence="10">Catalyzes the transfer of pyrophosphate from adenosine triphosphate (ATP) to 6-hydroxymethyl-7,8-dihydropterin, an enzymatic step in folate biosynthesis pathway.</text>
</comment>
<keyword evidence="15" id="KW-1185">Reference proteome</keyword>
<dbReference type="GO" id="GO:0046656">
    <property type="term" value="P:folic acid biosynthetic process"/>
    <property type="evidence" value="ECO:0007669"/>
    <property type="project" value="UniProtKB-KW"/>
</dbReference>
<dbReference type="EC" id="2.7.6.3" evidence="3"/>